<gene>
    <name evidence="2" type="ordered locus">Swit_2175</name>
</gene>
<dbReference type="InterPro" id="IPR025484">
    <property type="entry name" value="DUF4376"/>
</dbReference>
<dbReference type="EMBL" id="CP000699">
    <property type="protein sequence ID" value="ABQ68534.1"/>
    <property type="molecule type" value="Genomic_DNA"/>
</dbReference>
<dbReference type="KEGG" id="swi:Swit_2175"/>
<accession>A0A9J9HBU9</accession>
<dbReference type="AlphaFoldDB" id="A0A9J9HBU9"/>
<dbReference type="Pfam" id="PF14301">
    <property type="entry name" value="DUF4376"/>
    <property type="match status" value="1"/>
</dbReference>
<evidence type="ECO:0000259" key="1">
    <source>
        <dbReference type="Pfam" id="PF14301"/>
    </source>
</evidence>
<dbReference type="Proteomes" id="UP000001989">
    <property type="component" value="Chromosome"/>
</dbReference>
<proteinExistence type="predicted"/>
<reference evidence="2 3" key="1">
    <citation type="journal article" date="2010" name="J. Bacteriol.">
        <title>Genome sequence of the dioxin-mineralizing bacterium Sphingomonas wittichii RW1.</title>
        <authorList>
            <person name="Miller T.R."/>
            <person name="Delcher A.L."/>
            <person name="Salzberg S.L."/>
            <person name="Saunders E."/>
            <person name="Detter J.C."/>
            <person name="Halden R.U."/>
        </authorList>
    </citation>
    <scope>NUCLEOTIDE SEQUENCE [LARGE SCALE GENOMIC DNA]</scope>
    <source>
        <strain evidence="3">DSM 6014 / CCUG 31198 / JCM 15750 / NBRC 105917 / EY 4224 / RW1</strain>
    </source>
</reference>
<evidence type="ECO:0000313" key="3">
    <source>
        <dbReference type="Proteomes" id="UP000001989"/>
    </source>
</evidence>
<protein>
    <recommendedName>
        <fullName evidence="1">DUF4376 domain-containing protein</fullName>
    </recommendedName>
</protein>
<feature type="domain" description="DUF4376" evidence="1">
    <location>
        <begin position="73"/>
        <end position="188"/>
    </location>
</feature>
<evidence type="ECO:0000313" key="2">
    <source>
        <dbReference type="EMBL" id="ABQ68534.1"/>
    </source>
</evidence>
<name>A0A9J9HBU9_RHIWR</name>
<dbReference type="OrthoDB" id="7585645at2"/>
<organism evidence="2 3">
    <name type="scientific">Rhizorhabdus wittichii (strain DSM 6014 / CCUG 31198 / JCM 15750 / NBRC 105917 / EY 4224 / RW1)</name>
    <name type="common">Sphingomonas wittichii</name>
    <dbReference type="NCBI Taxonomy" id="392499"/>
    <lineage>
        <taxon>Bacteria</taxon>
        <taxon>Pseudomonadati</taxon>
        <taxon>Pseudomonadota</taxon>
        <taxon>Alphaproteobacteria</taxon>
        <taxon>Sphingomonadales</taxon>
        <taxon>Sphingomonadaceae</taxon>
        <taxon>Rhizorhabdus</taxon>
    </lineage>
</organism>
<keyword evidence="3" id="KW-1185">Reference proteome</keyword>
<sequence length="199" mass="21219">MVAPDPMEERVLGYVLGRPGEAVRTYCEETVALLPHWLREGEVAVRLDRADLRPGTISADGSSFIPDDTALEELRSARWSEAKDIRFMRMTGGCLVPGVGVVDTRNDPVSNSQLFVAGAALSATRAQMTGEPWSKEWTLADNSVVTLDAAQMIAIGDAVEAHLQACQDAGTAIRALIDAAEDEAALAAIDITAGYPPLP</sequence>